<gene>
    <name evidence="2" type="ORF">ADIARSV_3742</name>
</gene>
<evidence type="ECO:0000313" key="2">
    <source>
        <dbReference type="EMBL" id="EOR93102.1"/>
    </source>
</evidence>
<feature type="transmembrane region" description="Helical" evidence="1">
    <location>
        <begin position="145"/>
        <end position="165"/>
    </location>
</feature>
<protein>
    <submittedName>
        <fullName evidence="2">Uncharacterized protein</fullName>
    </submittedName>
</protein>
<dbReference type="EMBL" id="AQPN01000129">
    <property type="protein sequence ID" value="EOR93102.1"/>
    <property type="molecule type" value="Genomic_DNA"/>
</dbReference>
<proteinExistence type="predicted"/>
<accession>R9GMP5</accession>
<feature type="transmembrane region" description="Helical" evidence="1">
    <location>
        <begin position="43"/>
        <end position="63"/>
    </location>
</feature>
<keyword evidence="1" id="KW-1133">Transmembrane helix</keyword>
<reference evidence="2 3" key="1">
    <citation type="journal article" date="2013" name="Genome Announc.">
        <title>Draft Genome Sequence of Arcticibacter svalbardensis Strain MN12-7T, a Member of the Family Sphingobacteriaceae Isolated from an Arctic Soil Sample.</title>
        <authorList>
            <person name="Shivaji S."/>
            <person name="Ara S."/>
            <person name="Prasad S."/>
            <person name="Manasa B.P."/>
            <person name="Begum Z."/>
            <person name="Singh A."/>
            <person name="Kumar Pinnaka A."/>
        </authorList>
    </citation>
    <scope>NUCLEOTIDE SEQUENCE [LARGE SCALE GENOMIC DNA]</scope>
    <source>
        <strain evidence="2 3">MN12-7</strain>
    </source>
</reference>
<feature type="transmembrane region" description="Helical" evidence="1">
    <location>
        <begin position="109"/>
        <end position="133"/>
    </location>
</feature>
<sequence>MPQLLSVFTENRSLLNVTYNLYTLIEFVLVYLLLERFISQRKYLFKLTGFLYVSITIWFILNYGIVNDFLNDLVCVNNILYIVMILYILIEQLENEDDKEFLLQFKKHFFWYILAIFLYSASTLMVFSMWNYVKTHNSAYIQNIWIIHHVFNFLMYALFAGGFIVDSKLDMEKLKFYNPIFYSKKH</sequence>
<dbReference type="OrthoDB" id="823312at2"/>
<feature type="transmembrane region" description="Helical" evidence="1">
    <location>
        <begin position="14"/>
        <end position="34"/>
    </location>
</feature>
<name>R9GMP5_9SPHI</name>
<keyword evidence="3" id="KW-1185">Reference proteome</keyword>
<keyword evidence="1" id="KW-0472">Membrane</keyword>
<organism evidence="2 3">
    <name type="scientific">Arcticibacter svalbardensis MN12-7</name>
    <dbReference type="NCBI Taxonomy" id="1150600"/>
    <lineage>
        <taxon>Bacteria</taxon>
        <taxon>Pseudomonadati</taxon>
        <taxon>Bacteroidota</taxon>
        <taxon>Sphingobacteriia</taxon>
        <taxon>Sphingobacteriales</taxon>
        <taxon>Sphingobacteriaceae</taxon>
        <taxon>Arcticibacter</taxon>
    </lineage>
</organism>
<comment type="caution">
    <text evidence="2">The sequence shown here is derived from an EMBL/GenBank/DDBJ whole genome shotgun (WGS) entry which is preliminary data.</text>
</comment>
<keyword evidence="1" id="KW-0812">Transmembrane</keyword>
<dbReference type="eggNOG" id="ENOG502ZXF6">
    <property type="taxonomic scope" value="Bacteria"/>
</dbReference>
<dbReference type="Proteomes" id="UP000014174">
    <property type="component" value="Unassembled WGS sequence"/>
</dbReference>
<dbReference type="AlphaFoldDB" id="R9GMP5"/>
<evidence type="ECO:0000313" key="3">
    <source>
        <dbReference type="Proteomes" id="UP000014174"/>
    </source>
</evidence>
<feature type="transmembrane region" description="Helical" evidence="1">
    <location>
        <begin position="69"/>
        <end position="89"/>
    </location>
</feature>
<evidence type="ECO:0000256" key="1">
    <source>
        <dbReference type="SAM" id="Phobius"/>
    </source>
</evidence>